<dbReference type="EMBL" id="BART01010229">
    <property type="protein sequence ID" value="GAG86754.1"/>
    <property type="molecule type" value="Genomic_DNA"/>
</dbReference>
<gene>
    <name evidence="1" type="ORF">S01H4_22345</name>
</gene>
<organism evidence="1">
    <name type="scientific">marine sediment metagenome</name>
    <dbReference type="NCBI Taxonomy" id="412755"/>
    <lineage>
        <taxon>unclassified sequences</taxon>
        <taxon>metagenomes</taxon>
        <taxon>ecological metagenomes</taxon>
    </lineage>
</organism>
<name>X1AUT5_9ZZZZ</name>
<proteinExistence type="predicted"/>
<evidence type="ECO:0000313" key="1">
    <source>
        <dbReference type="EMBL" id="GAG86754.1"/>
    </source>
</evidence>
<reference evidence="1" key="1">
    <citation type="journal article" date="2014" name="Front. Microbiol.">
        <title>High frequency of phylogenetically diverse reductive dehalogenase-homologous genes in deep subseafloor sedimentary metagenomes.</title>
        <authorList>
            <person name="Kawai M."/>
            <person name="Futagami T."/>
            <person name="Toyoda A."/>
            <person name="Takaki Y."/>
            <person name="Nishi S."/>
            <person name="Hori S."/>
            <person name="Arai W."/>
            <person name="Tsubouchi T."/>
            <person name="Morono Y."/>
            <person name="Uchiyama I."/>
            <person name="Ito T."/>
            <person name="Fujiyama A."/>
            <person name="Inagaki F."/>
            <person name="Takami H."/>
        </authorList>
    </citation>
    <scope>NUCLEOTIDE SEQUENCE</scope>
    <source>
        <strain evidence="1">Expedition CK06-06</strain>
    </source>
</reference>
<sequence length="52" mass="5893">WEDSNYSEAFISASSALELAISSYIKKNADNHAIYEIIKNVFLGKSAYFCRI</sequence>
<protein>
    <submittedName>
        <fullName evidence="1">Uncharacterized protein</fullName>
    </submittedName>
</protein>
<dbReference type="AlphaFoldDB" id="X1AUT5"/>
<comment type="caution">
    <text evidence="1">The sequence shown here is derived from an EMBL/GenBank/DDBJ whole genome shotgun (WGS) entry which is preliminary data.</text>
</comment>
<accession>X1AUT5</accession>
<feature type="non-terminal residue" evidence="1">
    <location>
        <position position="1"/>
    </location>
</feature>